<dbReference type="AlphaFoldDB" id="A0A804KNN8"/>
<name>A0A804KNN8_MUSAM</name>
<dbReference type="EnsemblPlants" id="Ma09_t25780.1">
    <property type="protein sequence ID" value="Ma09_p25780.1"/>
    <property type="gene ID" value="Ma09_g25780"/>
</dbReference>
<reference evidence="2" key="2">
    <citation type="submission" date="2021-05" db="UniProtKB">
        <authorList>
            <consortium name="EnsemblPlants"/>
        </authorList>
    </citation>
    <scope>IDENTIFICATION</scope>
    <source>
        <strain evidence="2">subsp. malaccensis</strain>
    </source>
</reference>
<protein>
    <submittedName>
        <fullName evidence="1">(wild Malaysian banana) hypothetical protein</fullName>
    </submittedName>
</protein>
<dbReference type="InParanoid" id="A0A804KNN8"/>
<keyword evidence="3" id="KW-1185">Reference proteome</keyword>
<dbReference type="Proteomes" id="UP000012960">
    <property type="component" value="Unplaced"/>
</dbReference>
<accession>A0A804KNN8</accession>
<reference evidence="1" key="1">
    <citation type="submission" date="2021-03" db="EMBL/GenBank/DDBJ databases">
        <authorList>
            <consortium name="Genoscope - CEA"/>
            <person name="William W."/>
        </authorList>
    </citation>
    <scope>NUCLEOTIDE SEQUENCE</scope>
    <source>
        <strain evidence="1">Doubled-haploid Pahang</strain>
    </source>
</reference>
<evidence type="ECO:0000313" key="2">
    <source>
        <dbReference type="EnsemblPlants" id="Ma09_p25780.1"/>
    </source>
</evidence>
<proteinExistence type="predicted"/>
<evidence type="ECO:0000313" key="1">
    <source>
        <dbReference type="EMBL" id="CAG1836473.1"/>
    </source>
</evidence>
<evidence type="ECO:0000313" key="3">
    <source>
        <dbReference type="Proteomes" id="UP000012960"/>
    </source>
</evidence>
<organism evidence="2 3">
    <name type="scientific">Musa acuminata subsp. malaccensis</name>
    <name type="common">Wild banana</name>
    <name type="synonym">Musa malaccensis</name>
    <dbReference type="NCBI Taxonomy" id="214687"/>
    <lineage>
        <taxon>Eukaryota</taxon>
        <taxon>Viridiplantae</taxon>
        <taxon>Streptophyta</taxon>
        <taxon>Embryophyta</taxon>
        <taxon>Tracheophyta</taxon>
        <taxon>Spermatophyta</taxon>
        <taxon>Magnoliopsida</taxon>
        <taxon>Liliopsida</taxon>
        <taxon>Zingiberales</taxon>
        <taxon>Musaceae</taxon>
        <taxon>Musa</taxon>
    </lineage>
</organism>
<dbReference type="Gramene" id="Ma09_t25780.1">
    <property type="protein sequence ID" value="Ma09_p25780.1"/>
    <property type="gene ID" value="Ma09_g25780"/>
</dbReference>
<sequence length="52" mass="5510">MAVLRGHDFGHHVGLRQEEDIAARGLCSEAALTGCTGYPSTSISNSTTSFTR</sequence>
<gene>
    <name evidence="1" type="ORF">GSMUA_244420.1</name>
</gene>
<dbReference type="EMBL" id="HG996474">
    <property type="protein sequence ID" value="CAG1836473.1"/>
    <property type="molecule type" value="Genomic_DNA"/>
</dbReference>